<evidence type="ECO:0000256" key="6">
    <source>
        <dbReference type="ARBA" id="ARBA00023235"/>
    </source>
</evidence>
<dbReference type="NCBIfam" id="NF002794">
    <property type="entry name" value="PRK02925.1"/>
    <property type="match status" value="1"/>
</dbReference>
<evidence type="ECO:0000256" key="7">
    <source>
        <dbReference type="HAMAP-Rule" id="MF_00675"/>
    </source>
</evidence>
<evidence type="ECO:0000256" key="2">
    <source>
        <dbReference type="ARBA" id="ARBA00004892"/>
    </source>
</evidence>
<dbReference type="STRING" id="545696.HOLDEFILI_03358"/>
<dbReference type="AlphaFoldDB" id="B9YC01"/>
<comment type="caution">
    <text evidence="8">The sequence shown here is derived from an EMBL/GenBank/DDBJ whole genome shotgun (WGS) entry which is preliminary data.</text>
</comment>
<dbReference type="Gene3D" id="3.20.20.140">
    <property type="entry name" value="Metal-dependent hydrolases"/>
    <property type="match status" value="1"/>
</dbReference>
<evidence type="ECO:0000256" key="5">
    <source>
        <dbReference type="ARBA" id="ARBA00020555"/>
    </source>
</evidence>
<comment type="pathway">
    <text evidence="2 7">Carbohydrate metabolism; pentose and glucuronate interconversion.</text>
</comment>
<dbReference type="Proteomes" id="UP000005950">
    <property type="component" value="Unassembled WGS sequence"/>
</dbReference>
<evidence type="ECO:0000256" key="4">
    <source>
        <dbReference type="ARBA" id="ARBA00012546"/>
    </source>
</evidence>
<gene>
    <name evidence="7 8" type="primary">uxaC</name>
    <name evidence="8" type="ORF">HOLDEFILI_03358</name>
</gene>
<keyword evidence="6 7" id="KW-0413">Isomerase</keyword>
<dbReference type="GO" id="GO:0019698">
    <property type="term" value="P:D-galacturonate catabolic process"/>
    <property type="evidence" value="ECO:0007669"/>
    <property type="project" value="TreeGrafter"/>
</dbReference>
<sequence length="472" mass="54372">MKRGKGEKMKKFMDEDFLLQNDTAKRLYHQAAETMPILDYHNHLEPQVIYEDRCYPDIAEVWLGRDHYKWRAMRADGIGENKITGKASGREKFDAWCAVMPDLIGNPLYHWTHLELKRYFGMDTIICPENADQIWEQTNAMLNTPEYSVRNLLRKMKVKTLCTTDDPLDDLRWHKLLKTDFEIRVLPAFRPDPVLNIEKEGYLEYLEKLAELTGEDCGSWEGLKAALKKRMDHFAEQGCKLSDHALNGDFYAPADEAQIQKLLDQKKAGQPLTISQLRQYRGAVLVFLASEYVKRGWAMQLHIGALRNNNSRMFAKLGADTGYDSTDDPMIAGQLNSLLDAMEQNAGVPKLILYSLNSKDYEVLATAAGNFQDGSLPGKIQLGSAWWFCDQKRGMEKQLDTLAEVGLLSRFVGMLTDSRSFLSFPRHEYFRRILCNKLGTWVENGEAPQDWTQLEKMVRDICYDNAVRYFEF</sequence>
<organism evidence="8 9">
    <name type="scientific">Holdemania filiformis DSM 12042</name>
    <dbReference type="NCBI Taxonomy" id="545696"/>
    <lineage>
        <taxon>Bacteria</taxon>
        <taxon>Bacillati</taxon>
        <taxon>Bacillota</taxon>
        <taxon>Erysipelotrichia</taxon>
        <taxon>Erysipelotrichales</taxon>
        <taxon>Erysipelotrichaceae</taxon>
        <taxon>Holdemania</taxon>
    </lineage>
</organism>
<dbReference type="EC" id="5.3.1.12" evidence="4 7"/>
<dbReference type="EMBL" id="ACCF01000210">
    <property type="protein sequence ID" value="EEF66504.1"/>
    <property type="molecule type" value="Genomic_DNA"/>
</dbReference>
<dbReference type="InterPro" id="IPR032466">
    <property type="entry name" value="Metal_Hydrolase"/>
</dbReference>
<reference evidence="8 9" key="1">
    <citation type="submission" date="2008-12" db="EMBL/GenBank/DDBJ databases">
        <authorList>
            <person name="Fulton L."/>
            <person name="Clifton S."/>
            <person name="Fulton B."/>
            <person name="Xu J."/>
            <person name="Minx P."/>
            <person name="Pepin K.H."/>
            <person name="Johnson M."/>
            <person name="Bhonagiri V."/>
            <person name="Nash W.E."/>
            <person name="Mardis E.R."/>
            <person name="Wilson R.K."/>
        </authorList>
    </citation>
    <scope>NUCLEOTIDE SEQUENCE [LARGE SCALE GENOMIC DNA]</scope>
    <source>
        <strain evidence="8 9">DSM 12042</strain>
    </source>
</reference>
<dbReference type="HAMAP" id="MF_00675">
    <property type="entry name" value="UxaC"/>
    <property type="match status" value="1"/>
</dbReference>
<dbReference type="InterPro" id="IPR003766">
    <property type="entry name" value="Uronate_isomerase"/>
</dbReference>
<dbReference type="Pfam" id="PF02614">
    <property type="entry name" value="UxaC"/>
    <property type="match status" value="1"/>
</dbReference>
<evidence type="ECO:0000256" key="3">
    <source>
        <dbReference type="ARBA" id="ARBA00008397"/>
    </source>
</evidence>
<comment type="similarity">
    <text evidence="3 7">Belongs to the metallo-dependent hydrolases superfamily. Uronate isomerase family.</text>
</comment>
<reference evidence="8 9" key="2">
    <citation type="submission" date="2009-02" db="EMBL/GenBank/DDBJ databases">
        <title>Draft genome sequence of Holdemania filiformis DSM 12042.</title>
        <authorList>
            <person name="Sudarsanam P."/>
            <person name="Ley R."/>
            <person name="Guruge J."/>
            <person name="Turnbaugh P.J."/>
            <person name="Mahowald M."/>
            <person name="Liep D."/>
            <person name="Gordon J."/>
        </authorList>
    </citation>
    <scope>NUCLEOTIDE SEQUENCE [LARGE SCALE GENOMIC DNA]</scope>
    <source>
        <strain evidence="8 9">DSM 12042</strain>
    </source>
</reference>
<name>B9YC01_9FIRM</name>
<dbReference type="HOGENOM" id="CLU_044465_1_0_9"/>
<dbReference type="eggNOG" id="COG1904">
    <property type="taxonomic scope" value="Bacteria"/>
</dbReference>
<dbReference type="Gene3D" id="1.10.2020.10">
    <property type="entry name" value="uronate isomerase, domain 2, chain A"/>
    <property type="match status" value="1"/>
</dbReference>
<dbReference type="GO" id="GO:0042840">
    <property type="term" value="P:D-glucuronate catabolic process"/>
    <property type="evidence" value="ECO:0007669"/>
    <property type="project" value="TreeGrafter"/>
</dbReference>
<proteinExistence type="inferred from homology"/>
<protein>
    <recommendedName>
        <fullName evidence="5 7">Uronate isomerase</fullName>
        <ecNumber evidence="4 7">5.3.1.12</ecNumber>
    </recommendedName>
    <alternativeName>
        <fullName evidence="7">Glucuronate isomerase</fullName>
    </alternativeName>
    <alternativeName>
        <fullName evidence="7">Uronic isomerase</fullName>
    </alternativeName>
</protein>
<evidence type="ECO:0000313" key="9">
    <source>
        <dbReference type="Proteomes" id="UP000005950"/>
    </source>
</evidence>
<evidence type="ECO:0000256" key="1">
    <source>
        <dbReference type="ARBA" id="ARBA00001165"/>
    </source>
</evidence>
<dbReference type="SUPFAM" id="SSF51556">
    <property type="entry name" value="Metallo-dependent hydrolases"/>
    <property type="match status" value="1"/>
</dbReference>
<accession>B9YC01</accession>
<evidence type="ECO:0000313" key="8">
    <source>
        <dbReference type="EMBL" id="EEF66504.1"/>
    </source>
</evidence>
<dbReference type="PANTHER" id="PTHR30068">
    <property type="entry name" value="URONATE ISOMERASE"/>
    <property type="match status" value="1"/>
</dbReference>
<dbReference type="GO" id="GO:0008880">
    <property type="term" value="F:glucuronate isomerase activity"/>
    <property type="evidence" value="ECO:0007669"/>
    <property type="project" value="UniProtKB-UniRule"/>
</dbReference>
<comment type="catalytic activity">
    <reaction evidence="1 7">
        <text>D-glucuronate = D-fructuronate</text>
        <dbReference type="Rhea" id="RHEA:13049"/>
        <dbReference type="ChEBI" id="CHEBI:58720"/>
        <dbReference type="ChEBI" id="CHEBI:59863"/>
        <dbReference type="EC" id="5.3.1.12"/>
    </reaction>
</comment>
<dbReference type="UniPathway" id="UPA00246"/>
<comment type="catalytic activity">
    <reaction evidence="7">
        <text>aldehydo-D-galacturonate = keto-D-tagaturonate</text>
        <dbReference type="Rhea" id="RHEA:27702"/>
        <dbReference type="ChEBI" id="CHEBI:12952"/>
        <dbReference type="ChEBI" id="CHEBI:17886"/>
    </reaction>
</comment>
<dbReference type="PANTHER" id="PTHR30068:SF4">
    <property type="entry name" value="URONATE ISOMERASE"/>
    <property type="match status" value="1"/>
</dbReference>